<reference evidence="1 2" key="1">
    <citation type="submission" date="2024-11" db="EMBL/GenBank/DDBJ databases">
        <authorList>
            <person name="Lucas J.A."/>
        </authorList>
    </citation>
    <scope>NUCLEOTIDE SEQUENCE [LARGE SCALE GENOMIC DNA]</scope>
    <source>
        <strain evidence="1 2">Z 5.4</strain>
    </source>
</reference>
<proteinExistence type="predicted"/>
<protein>
    <submittedName>
        <fullName evidence="1">YheC/YheD family protein</fullName>
    </submittedName>
</protein>
<comment type="caution">
    <text evidence="1">The sequence shown here is derived from an EMBL/GenBank/DDBJ whole genome shotgun (WGS) entry which is preliminary data.</text>
</comment>
<dbReference type="InterPro" id="IPR026838">
    <property type="entry name" value="YheC/D"/>
</dbReference>
<dbReference type="Gene3D" id="3.30.470.20">
    <property type="entry name" value="ATP-grasp fold, B domain"/>
    <property type="match status" value="1"/>
</dbReference>
<sequence length="451" mass="52316">MSFSFIPIKLEPKKPTQKIDGHIQMSHRLFTRLHLQDHRELNIALGQKTITTTVQTVEMAANEIHIPDDLIKAIDLPVQAYKFHAMFLPESYTLKLGPVIGLLTDFPSNKTEDLHFRSVHLFCEELHHGITEHGGFFYVFSYDKFPSQGYYFENEKWIPAQLPMPDVIYNRIHSRKLEYSMLFQQFRQKLDKYSIPFFNDRFLSKWEVYEQLKDEIQLDPYIPDTQLFSKETFQDFSEKYDTFFLKPIHGSQGRNIIKLKREADHQYSFQTSFTALSGSNNQRFPLEEIYQQIKPLLHNRIYLIQQGITLVTHELKAMDFRVLVHKNPANQWTVTSTVARIAAEKEFVSNLARGGTITRPLNALRFCMSHKQSIEVLSVMKELALETASAISRHSEGITGELGIDIGVDQDRKPWLIEVNSKPSKNFEDGLGKIRPSVKAIILFSTKLAFE</sequence>
<evidence type="ECO:0000313" key="2">
    <source>
        <dbReference type="Proteomes" id="UP001623041"/>
    </source>
</evidence>
<name>A0ABW8RKZ0_9BACI</name>
<gene>
    <name evidence="1" type="ORF">ACJEBI_22255</name>
</gene>
<dbReference type="Proteomes" id="UP001623041">
    <property type="component" value="Unassembled WGS sequence"/>
</dbReference>
<dbReference type="SUPFAM" id="SSF56059">
    <property type="entry name" value="Glutathione synthetase ATP-binding domain-like"/>
    <property type="match status" value="1"/>
</dbReference>
<organism evidence="1 2">
    <name type="scientific">Bacillus salipaludis</name>
    <dbReference type="NCBI Taxonomy" id="2547811"/>
    <lineage>
        <taxon>Bacteria</taxon>
        <taxon>Bacillati</taxon>
        <taxon>Bacillota</taxon>
        <taxon>Bacilli</taxon>
        <taxon>Bacillales</taxon>
        <taxon>Bacillaceae</taxon>
        <taxon>Bacillus</taxon>
    </lineage>
</organism>
<keyword evidence="2" id="KW-1185">Reference proteome</keyword>
<accession>A0ABW8RKZ0</accession>
<dbReference type="Pfam" id="PF14398">
    <property type="entry name" value="ATPgrasp_YheCD"/>
    <property type="match status" value="1"/>
</dbReference>
<dbReference type="EMBL" id="JBJHQH010000020">
    <property type="protein sequence ID" value="MFK9094183.1"/>
    <property type="molecule type" value="Genomic_DNA"/>
</dbReference>
<evidence type="ECO:0000313" key="1">
    <source>
        <dbReference type="EMBL" id="MFK9094183.1"/>
    </source>
</evidence>
<dbReference type="RefSeq" id="WP_406582657.1">
    <property type="nucleotide sequence ID" value="NZ_JBJHQH010000020.1"/>
</dbReference>